<comment type="caution">
    <text evidence="1">The sequence shown here is derived from an EMBL/GenBank/DDBJ whole genome shotgun (WGS) entry which is preliminary data.</text>
</comment>
<dbReference type="InterPro" id="IPR011050">
    <property type="entry name" value="Pectin_lyase_fold/virulence"/>
</dbReference>
<reference evidence="1" key="1">
    <citation type="journal article" date="2015" name="Nature">
        <title>Complex archaea that bridge the gap between prokaryotes and eukaryotes.</title>
        <authorList>
            <person name="Spang A."/>
            <person name="Saw J.H."/>
            <person name="Jorgensen S.L."/>
            <person name="Zaremba-Niedzwiedzka K."/>
            <person name="Martijn J."/>
            <person name="Lind A.E."/>
            <person name="van Eijk R."/>
            <person name="Schleper C."/>
            <person name="Guy L."/>
            <person name="Ettema T.J."/>
        </authorList>
    </citation>
    <scope>NUCLEOTIDE SEQUENCE</scope>
</reference>
<dbReference type="AlphaFoldDB" id="A0A0F9CEK8"/>
<protein>
    <submittedName>
        <fullName evidence="1">Uncharacterized protein</fullName>
    </submittedName>
</protein>
<feature type="non-terminal residue" evidence="1">
    <location>
        <position position="443"/>
    </location>
</feature>
<gene>
    <name evidence="1" type="ORF">LCGC14_2675740</name>
</gene>
<evidence type="ECO:0000313" key="1">
    <source>
        <dbReference type="EMBL" id="KKK95146.1"/>
    </source>
</evidence>
<name>A0A0F9CEK8_9ZZZZ</name>
<dbReference type="EMBL" id="LAZR01047040">
    <property type="protein sequence ID" value="KKK95146.1"/>
    <property type="molecule type" value="Genomic_DNA"/>
</dbReference>
<accession>A0A0F9CEK8</accession>
<dbReference type="SUPFAM" id="SSF51126">
    <property type="entry name" value="Pectin lyase-like"/>
    <property type="match status" value="1"/>
</dbReference>
<sequence length="443" mass="46977">YSHINDVMKMSLSVAGLTMGIPIAMGTNKITGLGNGAGAQDAMAFGQKYTNVEVDARIVVQNTDPAGTIDVAIDALISTHKGLPNDHHTPTVGGDLTHDSITFPNGNANEQHLTAAQVAALHTIITVSDIAYNATTWNTNLDALTKNAIRDWIETHIGSATVHHTATVASDLNHNDLANLNAGTVYEHISAAQVAALHAAITVNAPIILTVQDIELKNDNNVRITEIDTDTNLAGGNTKVPTDAAAKAYSDAKISNAVYDGDNWNNITTIGASKDAIRDVVETLATALTYKGTWTPNGYPADPVVGDYYIVDTDGYKAADAPTPERWYEVGDWILWNGTTWDQLRNSFGDNVIAVAPGDDIQVAIDEIESVGNGVIFLMPGTHVLTATLTVNNVNVDIVIEGAGDSAVIDINGDRTAFNITNVKSCTFKNFKVDVSSLGVDTT</sequence>
<organism evidence="1">
    <name type="scientific">marine sediment metagenome</name>
    <dbReference type="NCBI Taxonomy" id="412755"/>
    <lineage>
        <taxon>unclassified sequences</taxon>
        <taxon>metagenomes</taxon>
        <taxon>ecological metagenomes</taxon>
    </lineage>
</organism>
<feature type="non-terminal residue" evidence="1">
    <location>
        <position position="1"/>
    </location>
</feature>
<proteinExistence type="predicted"/>